<sequence>MQRLSRRTKIEVRGPEDRRHPPHLYRGRKSAAVPTDGPRPRVSANPMENPDFRGSEDISPDLSTEMPVLLMWQG</sequence>
<feature type="compositionally biased region" description="Basic and acidic residues" evidence="1">
    <location>
        <begin position="8"/>
        <end position="19"/>
    </location>
</feature>
<comment type="caution">
    <text evidence="2">The sequence shown here is derived from an EMBL/GenBank/DDBJ whole genome shotgun (WGS) entry which is preliminary data.</text>
</comment>
<dbReference type="AlphaFoldDB" id="A0A7W9DAL6"/>
<organism evidence="2 3">
    <name type="scientific">Neomicrococcus lactis</name>
    <dbReference type="NCBI Taxonomy" id="732241"/>
    <lineage>
        <taxon>Bacteria</taxon>
        <taxon>Bacillati</taxon>
        <taxon>Actinomycetota</taxon>
        <taxon>Actinomycetes</taxon>
        <taxon>Micrococcales</taxon>
        <taxon>Micrococcaceae</taxon>
        <taxon>Neomicrococcus</taxon>
    </lineage>
</organism>
<evidence type="ECO:0000313" key="2">
    <source>
        <dbReference type="EMBL" id="MBB5597604.1"/>
    </source>
</evidence>
<protein>
    <submittedName>
        <fullName evidence="2">Uncharacterized protein</fullName>
    </submittedName>
</protein>
<name>A0A7W9DAL6_9MICC</name>
<keyword evidence="3" id="KW-1185">Reference proteome</keyword>
<reference evidence="2 3" key="1">
    <citation type="submission" date="2020-08" db="EMBL/GenBank/DDBJ databases">
        <title>Sequencing the genomes of 1000 actinobacteria strains.</title>
        <authorList>
            <person name="Klenk H.-P."/>
        </authorList>
    </citation>
    <scope>NUCLEOTIDE SEQUENCE [LARGE SCALE GENOMIC DNA]</scope>
    <source>
        <strain evidence="2 3">DSM 23694</strain>
    </source>
</reference>
<evidence type="ECO:0000313" key="3">
    <source>
        <dbReference type="Proteomes" id="UP000523863"/>
    </source>
</evidence>
<accession>A0A7W9DAL6</accession>
<dbReference type="RefSeq" id="WP_183640672.1">
    <property type="nucleotide sequence ID" value="NZ_JACHBL010000001.1"/>
</dbReference>
<proteinExistence type="predicted"/>
<feature type="compositionally biased region" description="Basic residues" evidence="1">
    <location>
        <begin position="20"/>
        <end position="29"/>
    </location>
</feature>
<dbReference type="EMBL" id="JACHBL010000001">
    <property type="protein sequence ID" value="MBB5597604.1"/>
    <property type="molecule type" value="Genomic_DNA"/>
</dbReference>
<feature type="region of interest" description="Disordered" evidence="1">
    <location>
        <begin position="1"/>
        <end position="64"/>
    </location>
</feature>
<gene>
    <name evidence="2" type="ORF">BKA12_000684</name>
</gene>
<evidence type="ECO:0000256" key="1">
    <source>
        <dbReference type="SAM" id="MobiDB-lite"/>
    </source>
</evidence>
<dbReference type="Proteomes" id="UP000523863">
    <property type="component" value="Unassembled WGS sequence"/>
</dbReference>